<dbReference type="EMBL" id="CAJVQC010052642">
    <property type="protein sequence ID" value="CAG8791831.1"/>
    <property type="molecule type" value="Genomic_DNA"/>
</dbReference>
<proteinExistence type="predicted"/>
<feature type="non-terminal residue" evidence="1">
    <location>
        <position position="1"/>
    </location>
</feature>
<dbReference type="Proteomes" id="UP000789920">
    <property type="component" value="Unassembled WGS sequence"/>
</dbReference>
<sequence length="436" mass="50613">KSILSKLRWVYVIIDEGHRMKNTKSKLSVILTNNYQCRYRLILTGTPLQNNLPELWSLLNFILPRIFDSVKSFDEWFNTPFANAAGQDKIALNEEESLLIIRRLHKVLRPFLLRRLKKDVESELPDKVETVIKCRLSALQLKLYSQMKKHGVLFVNTGEKGKTGIKGLNNTIMQLRKICNHPFVFEEVEKDINPGNTNSSLLYRVSGKFELLDRILPKFFATGHRVAIMTIMEDFLNWRGFKYLRLDGNTKAESRSDLLKSFNSSDSPYFVFLLSTRAGGLGLNLQTADTVIIFDSDWNPHQDLQAQDRAHRIGQTREVRILRLISQKSIEETILARAQYKLDIDGKVIQAGKFDNKSTENEREELLLIARNDDELIKFKQIDQERTQREEMEWKKSGGKGKRPDRLIEESELPPVYIKEYDAIVRQDEPGVEYTH</sequence>
<organism evidence="1 2">
    <name type="scientific">Racocetra persica</name>
    <dbReference type="NCBI Taxonomy" id="160502"/>
    <lineage>
        <taxon>Eukaryota</taxon>
        <taxon>Fungi</taxon>
        <taxon>Fungi incertae sedis</taxon>
        <taxon>Mucoromycota</taxon>
        <taxon>Glomeromycotina</taxon>
        <taxon>Glomeromycetes</taxon>
        <taxon>Diversisporales</taxon>
        <taxon>Gigasporaceae</taxon>
        <taxon>Racocetra</taxon>
    </lineage>
</organism>
<gene>
    <name evidence="1" type="ORF">RPERSI_LOCUS19298</name>
</gene>
<protein>
    <submittedName>
        <fullName evidence="1">32893_t:CDS:1</fullName>
    </submittedName>
</protein>
<feature type="non-terminal residue" evidence="1">
    <location>
        <position position="436"/>
    </location>
</feature>
<evidence type="ECO:0000313" key="2">
    <source>
        <dbReference type="Proteomes" id="UP000789920"/>
    </source>
</evidence>
<evidence type="ECO:0000313" key="1">
    <source>
        <dbReference type="EMBL" id="CAG8791831.1"/>
    </source>
</evidence>
<comment type="caution">
    <text evidence="1">The sequence shown here is derived from an EMBL/GenBank/DDBJ whole genome shotgun (WGS) entry which is preliminary data.</text>
</comment>
<name>A0ACA9RHD0_9GLOM</name>
<keyword evidence="2" id="KW-1185">Reference proteome</keyword>
<reference evidence="1" key="1">
    <citation type="submission" date="2021-06" db="EMBL/GenBank/DDBJ databases">
        <authorList>
            <person name="Kallberg Y."/>
            <person name="Tangrot J."/>
            <person name="Rosling A."/>
        </authorList>
    </citation>
    <scope>NUCLEOTIDE SEQUENCE</scope>
    <source>
        <strain evidence="1">MA461A</strain>
    </source>
</reference>
<accession>A0ACA9RHD0</accession>